<dbReference type="SMART" id="SM00020">
    <property type="entry name" value="Tryp_SPc"/>
    <property type="match status" value="1"/>
</dbReference>
<dbReference type="EMBL" id="OC866958">
    <property type="protein sequence ID" value="CAD7633244.1"/>
    <property type="molecule type" value="Genomic_DNA"/>
</dbReference>
<dbReference type="PANTHER" id="PTHR24260:SF136">
    <property type="entry name" value="GH08193P-RELATED"/>
    <property type="match status" value="1"/>
</dbReference>
<organism evidence="2">
    <name type="scientific">Medioppia subpectinata</name>
    <dbReference type="NCBI Taxonomy" id="1979941"/>
    <lineage>
        <taxon>Eukaryota</taxon>
        <taxon>Metazoa</taxon>
        <taxon>Ecdysozoa</taxon>
        <taxon>Arthropoda</taxon>
        <taxon>Chelicerata</taxon>
        <taxon>Arachnida</taxon>
        <taxon>Acari</taxon>
        <taxon>Acariformes</taxon>
        <taxon>Sarcoptiformes</taxon>
        <taxon>Oribatida</taxon>
        <taxon>Brachypylina</taxon>
        <taxon>Oppioidea</taxon>
        <taxon>Oppiidae</taxon>
        <taxon>Medioppia</taxon>
    </lineage>
</organism>
<dbReference type="GO" id="GO:0004252">
    <property type="term" value="F:serine-type endopeptidase activity"/>
    <property type="evidence" value="ECO:0007669"/>
    <property type="project" value="InterPro"/>
</dbReference>
<dbReference type="InterPro" id="IPR051333">
    <property type="entry name" value="CLIP_Serine_Protease"/>
</dbReference>
<evidence type="ECO:0000313" key="2">
    <source>
        <dbReference type="EMBL" id="CAD7633244.1"/>
    </source>
</evidence>
<dbReference type="PROSITE" id="PS00134">
    <property type="entry name" value="TRYPSIN_HIS"/>
    <property type="match status" value="1"/>
</dbReference>
<name>A0A7R9Q6A7_9ACAR</name>
<protein>
    <recommendedName>
        <fullName evidence="1">Peptidase S1 domain-containing protein</fullName>
    </recommendedName>
</protein>
<dbReference type="EMBL" id="CAJPIZ010012383">
    <property type="protein sequence ID" value="CAG2113674.1"/>
    <property type="molecule type" value="Genomic_DNA"/>
</dbReference>
<dbReference type="Proteomes" id="UP000759131">
    <property type="component" value="Unassembled WGS sequence"/>
</dbReference>
<dbReference type="AlphaFoldDB" id="A0A7R9Q6A7"/>
<feature type="domain" description="Peptidase S1" evidence="1">
    <location>
        <begin position="74"/>
        <end position="368"/>
    </location>
</feature>
<sequence>MHSVLAIPAVNGCRCDARLGFGQICGHRLSTDSVDGCKANSLYACDQNTPNGWANESGAHNQHALNLPHCGLTTVNSAPTGGDDHPWVATFYRRSMGANQGVEQFCAGVIITDRLILSAAHCFQRRKLLDFRMMIGSQEVTLSTKGTIVLKPESVSFPGLISKRWIKLHDQYSNSTHVNDIALIRTSQAISFQIKNGSFTVNSACLPAAHHEPKGHVISAGRSYQPSGVTTTTTTRAPRARRRFRSLEEEGVVKLKMMTSSVINANDCKRVANETRYKDLDGGYEIHNILISETRFCVMSSVAPGLAIGGAGYNGPAYGDSGTAYIQYVKNRAHVVGLVSYFDPEMKNPTTQVTKVSKFLDWISESAQLNLDAVVF</sequence>
<dbReference type="GO" id="GO:0006508">
    <property type="term" value="P:proteolysis"/>
    <property type="evidence" value="ECO:0007669"/>
    <property type="project" value="InterPro"/>
</dbReference>
<reference evidence="2" key="1">
    <citation type="submission" date="2020-11" db="EMBL/GenBank/DDBJ databases">
        <authorList>
            <person name="Tran Van P."/>
        </authorList>
    </citation>
    <scope>NUCLEOTIDE SEQUENCE</scope>
</reference>
<dbReference type="Pfam" id="PF00089">
    <property type="entry name" value="Trypsin"/>
    <property type="match status" value="1"/>
</dbReference>
<accession>A0A7R9Q6A7</accession>
<dbReference type="OrthoDB" id="448954at2759"/>
<evidence type="ECO:0000259" key="1">
    <source>
        <dbReference type="PROSITE" id="PS50240"/>
    </source>
</evidence>
<gene>
    <name evidence="2" type="ORF">OSB1V03_LOCUS13641</name>
</gene>
<dbReference type="SUPFAM" id="SSF50494">
    <property type="entry name" value="Trypsin-like serine proteases"/>
    <property type="match status" value="1"/>
</dbReference>
<dbReference type="PANTHER" id="PTHR24260">
    <property type="match status" value="1"/>
</dbReference>
<evidence type="ECO:0000313" key="3">
    <source>
        <dbReference type="Proteomes" id="UP000759131"/>
    </source>
</evidence>
<dbReference type="InterPro" id="IPR018114">
    <property type="entry name" value="TRYPSIN_HIS"/>
</dbReference>
<keyword evidence="3" id="KW-1185">Reference proteome</keyword>
<dbReference type="InterPro" id="IPR001254">
    <property type="entry name" value="Trypsin_dom"/>
</dbReference>
<dbReference type="PROSITE" id="PS50240">
    <property type="entry name" value="TRYPSIN_DOM"/>
    <property type="match status" value="1"/>
</dbReference>
<dbReference type="Gene3D" id="2.40.10.10">
    <property type="entry name" value="Trypsin-like serine proteases"/>
    <property type="match status" value="1"/>
</dbReference>
<dbReference type="InterPro" id="IPR009003">
    <property type="entry name" value="Peptidase_S1_PA"/>
</dbReference>
<dbReference type="InterPro" id="IPR043504">
    <property type="entry name" value="Peptidase_S1_PA_chymotrypsin"/>
</dbReference>
<proteinExistence type="predicted"/>